<comment type="caution">
    <text evidence="2">The sequence shown here is derived from an EMBL/GenBank/DDBJ whole genome shotgun (WGS) entry which is preliminary data.</text>
</comment>
<name>A0A8H7C0S1_9FUNG</name>
<protein>
    <recommendedName>
        <fullName evidence="4">PH domain-containing protein</fullName>
    </recommendedName>
</protein>
<dbReference type="EMBL" id="JABAYA010000004">
    <property type="protein sequence ID" value="KAF7732161.1"/>
    <property type="molecule type" value="Genomic_DNA"/>
</dbReference>
<evidence type="ECO:0000313" key="3">
    <source>
        <dbReference type="Proteomes" id="UP000605846"/>
    </source>
</evidence>
<sequence>MPTAGPVTQSKQETKKHKQKAATEPTVHYNGPFHTLEQLPEEKLAWIKQETSNLGHPLANCTQSVVMHKPHIRSQTFPMLRHPMVKAMKPKAMFYLRVRTFRCSAQVDDQICVSAHAPVEKCGKRCVEANFDEIFLFDVDKPTTAVLTVYAQIRSSGMFNSRTQDKCIGKETFKITMCAQQKQLQRFTINNHAQPNQSNTYQILVVYGTFVSRRAQTLLNKTTLLQDFVTIYVRGRTSPRWDRYWAVLRGVQLELYDFQYRETHPPQYIFPLQSLVRAVYPATDDEAERQIDIGSRGLALEFSEQVLDRRHRLLDDPEFECRMYLLPDSLGKAREWEKAFTYVTTIFHELQQEDEEDTVDHDDEDEGDFSCSSTASDYSEEEEEEEDDDEDEEECRFYESDDSELSRKLAHTVLGNRSKTVPSKFLW</sequence>
<dbReference type="OrthoDB" id="2261218at2759"/>
<evidence type="ECO:0000313" key="2">
    <source>
        <dbReference type="EMBL" id="KAF7732161.1"/>
    </source>
</evidence>
<accession>A0A8H7C0S1</accession>
<proteinExistence type="predicted"/>
<evidence type="ECO:0000256" key="1">
    <source>
        <dbReference type="SAM" id="MobiDB-lite"/>
    </source>
</evidence>
<gene>
    <name evidence="2" type="ORF">EC973_006416</name>
</gene>
<organism evidence="2 3">
    <name type="scientific">Apophysomyces ossiformis</name>
    <dbReference type="NCBI Taxonomy" id="679940"/>
    <lineage>
        <taxon>Eukaryota</taxon>
        <taxon>Fungi</taxon>
        <taxon>Fungi incertae sedis</taxon>
        <taxon>Mucoromycota</taxon>
        <taxon>Mucoromycotina</taxon>
        <taxon>Mucoromycetes</taxon>
        <taxon>Mucorales</taxon>
        <taxon>Mucorineae</taxon>
        <taxon>Mucoraceae</taxon>
        <taxon>Apophysomyces</taxon>
    </lineage>
</organism>
<feature type="compositionally biased region" description="Polar residues" evidence="1">
    <location>
        <begin position="1"/>
        <end position="11"/>
    </location>
</feature>
<feature type="region of interest" description="Disordered" evidence="1">
    <location>
        <begin position="1"/>
        <end position="32"/>
    </location>
</feature>
<feature type="compositionally biased region" description="Acidic residues" evidence="1">
    <location>
        <begin position="352"/>
        <end position="368"/>
    </location>
</feature>
<feature type="compositionally biased region" description="Basic and acidic residues" evidence="1">
    <location>
        <begin position="395"/>
        <end position="404"/>
    </location>
</feature>
<feature type="compositionally biased region" description="Acidic residues" evidence="1">
    <location>
        <begin position="378"/>
        <end position="394"/>
    </location>
</feature>
<reference evidence="2" key="1">
    <citation type="submission" date="2020-01" db="EMBL/GenBank/DDBJ databases">
        <title>Genome Sequencing of Three Apophysomyces-Like Fungal Strains Confirms a Novel Fungal Genus in the Mucoromycota with divergent Burkholderia-like Endosymbiotic Bacteria.</title>
        <authorList>
            <person name="Stajich J.E."/>
            <person name="Macias A.M."/>
            <person name="Carter-House D."/>
            <person name="Lovett B."/>
            <person name="Kasson L.R."/>
            <person name="Berry K."/>
            <person name="Grigoriev I."/>
            <person name="Chang Y."/>
            <person name="Spatafora J."/>
            <person name="Kasson M.T."/>
        </authorList>
    </citation>
    <scope>NUCLEOTIDE SEQUENCE</scope>
    <source>
        <strain evidence="2">NRRL A-21654</strain>
    </source>
</reference>
<keyword evidence="3" id="KW-1185">Reference proteome</keyword>
<feature type="region of interest" description="Disordered" evidence="1">
    <location>
        <begin position="351"/>
        <end position="404"/>
    </location>
</feature>
<dbReference type="Proteomes" id="UP000605846">
    <property type="component" value="Unassembled WGS sequence"/>
</dbReference>
<evidence type="ECO:0008006" key="4">
    <source>
        <dbReference type="Google" id="ProtNLM"/>
    </source>
</evidence>
<dbReference type="AlphaFoldDB" id="A0A8H7C0S1"/>